<keyword evidence="3" id="KW-1185">Reference proteome</keyword>
<gene>
    <name evidence="2" type="ORF">C8035_v011292</name>
</gene>
<comment type="caution">
    <text evidence="2">The sequence shown here is derived from an EMBL/GenBank/DDBJ whole genome shotgun (WGS) entry which is preliminary data.</text>
</comment>
<proteinExistence type="predicted"/>
<organism evidence="2 3">
    <name type="scientific">Colletotrichum spinosum</name>
    <dbReference type="NCBI Taxonomy" id="1347390"/>
    <lineage>
        <taxon>Eukaryota</taxon>
        <taxon>Fungi</taxon>
        <taxon>Dikarya</taxon>
        <taxon>Ascomycota</taxon>
        <taxon>Pezizomycotina</taxon>
        <taxon>Sordariomycetes</taxon>
        <taxon>Hypocreomycetidae</taxon>
        <taxon>Glomerellales</taxon>
        <taxon>Glomerellaceae</taxon>
        <taxon>Colletotrichum</taxon>
        <taxon>Colletotrichum orbiculare species complex</taxon>
    </lineage>
</organism>
<feature type="signal peptide" evidence="1">
    <location>
        <begin position="1"/>
        <end position="23"/>
    </location>
</feature>
<dbReference type="EMBL" id="QAPG01000281">
    <property type="protein sequence ID" value="TDZ29387.1"/>
    <property type="molecule type" value="Genomic_DNA"/>
</dbReference>
<name>A0A4R8PUE7_9PEZI</name>
<reference evidence="2 3" key="1">
    <citation type="submission" date="2018-11" db="EMBL/GenBank/DDBJ databases">
        <title>Genome sequence and assembly of Colletotrichum spinosum.</title>
        <authorList>
            <person name="Gan P."/>
            <person name="Shirasu K."/>
        </authorList>
    </citation>
    <scope>NUCLEOTIDE SEQUENCE [LARGE SCALE GENOMIC DNA]</scope>
    <source>
        <strain evidence="2 3">CBS 515.97</strain>
    </source>
</reference>
<keyword evidence="1" id="KW-0732">Signal</keyword>
<sequence>MRSNLLPTLHTLLSATIAAATLAGHTPSPTILKTASTLPWSARQPVSPSMNPSSRPTTPISPLLPASFQPFWASHAAIVM</sequence>
<dbReference type="AlphaFoldDB" id="A0A4R8PUE7"/>
<dbReference type="Proteomes" id="UP000295083">
    <property type="component" value="Unassembled WGS sequence"/>
</dbReference>
<feature type="chain" id="PRO_5020605892" evidence="1">
    <location>
        <begin position="24"/>
        <end position="80"/>
    </location>
</feature>
<evidence type="ECO:0000313" key="2">
    <source>
        <dbReference type="EMBL" id="TDZ29387.1"/>
    </source>
</evidence>
<evidence type="ECO:0000313" key="3">
    <source>
        <dbReference type="Proteomes" id="UP000295083"/>
    </source>
</evidence>
<evidence type="ECO:0000256" key="1">
    <source>
        <dbReference type="SAM" id="SignalP"/>
    </source>
</evidence>
<accession>A0A4R8PUE7</accession>
<protein>
    <submittedName>
        <fullName evidence="2">Uncharacterized protein</fullName>
    </submittedName>
</protein>